<evidence type="ECO:0000313" key="1">
    <source>
        <dbReference type="EMBL" id="CCF85039.1"/>
    </source>
</evidence>
<dbReference type="Proteomes" id="UP000004221">
    <property type="component" value="Unassembled WGS sequence"/>
</dbReference>
<dbReference type="EMBL" id="CAGS01000377">
    <property type="protein sequence ID" value="CCF85039.1"/>
    <property type="molecule type" value="Genomic_DNA"/>
</dbReference>
<gene>
    <name evidence="1" type="ORF">NITHO_4380001</name>
</gene>
<dbReference type="AlphaFoldDB" id="I4EK27"/>
<name>I4EK27_9BACT</name>
<accession>I4EK27</accession>
<proteinExistence type="predicted"/>
<sequence length="174" mass="18938">MAGEHQSPMHPQWRRTLVSLQQAGIIASVREDECGLPWLYLESPDGEAYSPLGPTTSTKVGPAGSEYGVAGILPPGVAKVLVMSGCRQLIEAALGSGVWVALIPQLGCVGGTLFFDASGNILEYELHHQRPVPVKPPGWRSRLGVTLYGWVTRLRFVRMPRGEYTYGPGARRRD</sequence>
<organism evidence="1 2">
    <name type="scientific">Nitrolancea hollandica Lb</name>
    <dbReference type="NCBI Taxonomy" id="1129897"/>
    <lineage>
        <taxon>Bacteria</taxon>
        <taxon>Pseudomonadati</taxon>
        <taxon>Thermomicrobiota</taxon>
        <taxon>Thermomicrobia</taxon>
        <taxon>Sphaerobacterales</taxon>
        <taxon>Sphaerobacterineae</taxon>
        <taxon>Sphaerobacteraceae</taxon>
        <taxon>Nitrolancea</taxon>
    </lineage>
</organism>
<protein>
    <submittedName>
        <fullName evidence="1">Uncharacterized protein</fullName>
    </submittedName>
</protein>
<comment type="caution">
    <text evidence="1">The sequence shown here is derived from an EMBL/GenBank/DDBJ whole genome shotgun (WGS) entry which is preliminary data.</text>
</comment>
<keyword evidence="2" id="KW-1185">Reference proteome</keyword>
<reference evidence="1 2" key="1">
    <citation type="journal article" date="2012" name="ISME J.">
        <title>Nitrification expanded: discovery, physiology and genomics of a nitrite-oxidizing bacterium from the phylum Chloroflexi.</title>
        <authorList>
            <person name="Sorokin D.Y."/>
            <person name="Lucker S."/>
            <person name="Vejmelkova D."/>
            <person name="Kostrikina N.A."/>
            <person name="Kleerebezem R."/>
            <person name="Rijpstra W.I."/>
            <person name="Damste J.S."/>
            <person name="Le Paslier D."/>
            <person name="Muyzer G."/>
            <person name="Wagner M."/>
            <person name="van Loosdrecht M.C."/>
            <person name="Daims H."/>
        </authorList>
    </citation>
    <scope>NUCLEOTIDE SEQUENCE [LARGE SCALE GENOMIC DNA]</scope>
    <source>
        <strain evidence="2">none</strain>
    </source>
</reference>
<evidence type="ECO:0000313" key="2">
    <source>
        <dbReference type="Proteomes" id="UP000004221"/>
    </source>
</evidence>